<dbReference type="AlphaFoldDB" id="A0A2J8JBG1"/>
<dbReference type="EMBL" id="NBAG03000486">
    <property type="protein sequence ID" value="PNI20102.1"/>
    <property type="molecule type" value="Genomic_DNA"/>
</dbReference>
<dbReference type="EMBL" id="NBAG03000486">
    <property type="protein sequence ID" value="PNI20100.1"/>
    <property type="molecule type" value="Genomic_DNA"/>
</dbReference>
<reference evidence="2 3" key="1">
    <citation type="submission" date="2017-12" db="EMBL/GenBank/DDBJ databases">
        <title>High-resolution comparative analysis of great ape genomes.</title>
        <authorList>
            <person name="Pollen A."/>
            <person name="Hastie A."/>
            <person name="Hormozdiari F."/>
            <person name="Dougherty M."/>
            <person name="Liu R."/>
            <person name="Chaisson M."/>
            <person name="Hoppe E."/>
            <person name="Hill C."/>
            <person name="Pang A."/>
            <person name="Hillier L."/>
            <person name="Baker C."/>
            <person name="Armstrong J."/>
            <person name="Shendure J."/>
            <person name="Paten B."/>
            <person name="Wilson R."/>
            <person name="Chao H."/>
            <person name="Schneider V."/>
            <person name="Ventura M."/>
            <person name="Kronenberg Z."/>
            <person name="Murali S."/>
            <person name="Gordon D."/>
            <person name="Cantsilieris S."/>
            <person name="Munson K."/>
            <person name="Nelson B."/>
            <person name="Raja A."/>
            <person name="Underwood J."/>
            <person name="Diekhans M."/>
            <person name="Fiddes I."/>
            <person name="Haussler D."/>
            <person name="Eichler E."/>
        </authorList>
    </citation>
    <scope>NUCLEOTIDE SEQUENCE [LARGE SCALE GENOMIC DNA]</scope>
    <source>
        <strain evidence="2">Yerkes chimp pedigree #C0471</strain>
        <tissue evidence="2">Blood</tissue>
    </source>
</reference>
<name>A0A2J8JBG1_PANTR</name>
<dbReference type="Proteomes" id="UP000236370">
    <property type="component" value="Unassembled WGS sequence"/>
</dbReference>
<evidence type="ECO:0000313" key="1">
    <source>
        <dbReference type="EMBL" id="PNI20100.1"/>
    </source>
</evidence>
<protein>
    <submittedName>
        <fullName evidence="1">NLRP7 isoform 1</fullName>
    </submittedName>
    <submittedName>
        <fullName evidence="2">NLRP7 isoform 3</fullName>
    </submittedName>
</protein>
<gene>
    <name evidence="2" type="ORF">CK820_G0049099</name>
</gene>
<comment type="caution">
    <text evidence="2">The sequence shown here is derived from an EMBL/GenBank/DDBJ whole genome shotgun (WGS) entry which is preliminary data.</text>
</comment>
<sequence length="66" mass="7469">MARGLWILFKALENPNCNLKHLQLKTYGTNLEIEKLLVEVKENNPKLMIDCNASGATAPLCYDFLC</sequence>
<accession>A0A2J8JBG1</accession>
<evidence type="ECO:0000313" key="2">
    <source>
        <dbReference type="EMBL" id="PNI20102.1"/>
    </source>
</evidence>
<proteinExistence type="predicted"/>
<evidence type="ECO:0000313" key="3">
    <source>
        <dbReference type="Proteomes" id="UP000236370"/>
    </source>
</evidence>
<organism evidence="2 3">
    <name type="scientific">Pan troglodytes</name>
    <name type="common">Chimpanzee</name>
    <dbReference type="NCBI Taxonomy" id="9598"/>
    <lineage>
        <taxon>Eukaryota</taxon>
        <taxon>Metazoa</taxon>
        <taxon>Chordata</taxon>
        <taxon>Craniata</taxon>
        <taxon>Vertebrata</taxon>
        <taxon>Euteleostomi</taxon>
        <taxon>Mammalia</taxon>
        <taxon>Eutheria</taxon>
        <taxon>Euarchontoglires</taxon>
        <taxon>Primates</taxon>
        <taxon>Haplorrhini</taxon>
        <taxon>Catarrhini</taxon>
        <taxon>Hominidae</taxon>
        <taxon>Pan</taxon>
    </lineage>
</organism>